<evidence type="ECO:0000256" key="2">
    <source>
        <dbReference type="SAM" id="Phobius"/>
    </source>
</evidence>
<gene>
    <name evidence="3" type="ORF">DILT_LOCUS12024</name>
</gene>
<protein>
    <submittedName>
        <fullName evidence="3">Uncharacterized protein</fullName>
    </submittedName>
</protein>
<evidence type="ECO:0000256" key="1">
    <source>
        <dbReference type="SAM" id="MobiDB-lite"/>
    </source>
</evidence>
<evidence type="ECO:0000313" key="3">
    <source>
        <dbReference type="EMBL" id="VDN16193.1"/>
    </source>
</evidence>
<keyword evidence="4" id="KW-1185">Reference proteome</keyword>
<dbReference type="OrthoDB" id="10002163at2759"/>
<feature type="region of interest" description="Disordered" evidence="1">
    <location>
        <begin position="106"/>
        <end position="137"/>
    </location>
</feature>
<sequence length="137" mass="15140">MHPTSIALIMISTSCLILAFKAYCIGMVWDCHRYLLLSNRLGPLRGANARRLPFFWSAVFRRGYPSTEDIDVDLETNPQDAPGAFAAPLPTEPLAESALPKYEEALNTPANAYAPPPYFPNPSKETEAEATPEKSQK</sequence>
<reference evidence="3 4" key="1">
    <citation type="submission" date="2018-11" db="EMBL/GenBank/DDBJ databases">
        <authorList>
            <consortium name="Pathogen Informatics"/>
        </authorList>
    </citation>
    <scope>NUCLEOTIDE SEQUENCE [LARGE SCALE GENOMIC DNA]</scope>
</reference>
<organism evidence="3 4">
    <name type="scientific">Dibothriocephalus latus</name>
    <name type="common">Fish tapeworm</name>
    <name type="synonym">Diphyllobothrium latum</name>
    <dbReference type="NCBI Taxonomy" id="60516"/>
    <lineage>
        <taxon>Eukaryota</taxon>
        <taxon>Metazoa</taxon>
        <taxon>Spiralia</taxon>
        <taxon>Lophotrochozoa</taxon>
        <taxon>Platyhelminthes</taxon>
        <taxon>Cestoda</taxon>
        <taxon>Eucestoda</taxon>
        <taxon>Diphyllobothriidea</taxon>
        <taxon>Diphyllobothriidae</taxon>
        <taxon>Dibothriocephalus</taxon>
    </lineage>
</organism>
<proteinExistence type="predicted"/>
<accession>A0A3P7LYR7</accession>
<dbReference type="EMBL" id="UYRU01064976">
    <property type="protein sequence ID" value="VDN16193.1"/>
    <property type="molecule type" value="Genomic_DNA"/>
</dbReference>
<feature type="compositionally biased region" description="Basic and acidic residues" evidence="1">
    <location>
        <begin position="124"/>
        <end position="137"/>
    </location>
</feature>
<name>A0A3P7LYR7_DIBLA</name>
<evidence type="ECO:0000313" key="4">
    <source>
        <dbReference type="Proteomes" id="UP000281553"/>
    </source>
</evidence>
<dbReference type="Proteomes" id="UP000281553">
    <property type="component" value="Unassembled WGS sequence"/>
</dbReference>
<feature type="transmembrane region" description="Helical" evidence="2">
    <location>
        <begin position="6"/>
        <end position="29"/>
    </location>
</feature>
<keyword evidence="2" id="KW-0472">Membrane</keyword>
<keyword evidence="2" id="KW-0812">Transmembrane</keyword>
<keyword evidence="2" id="KW-1133">Transmembrane helix</keyword>
<dbReference type="AlphaFoldDB" id="A0A3P7LYR7"/>